<evidence type="ECO:0000256" key="1">
    <source>
        <dbReference type="SAM" id="Phobius"/>
    </source>
</evidence>
<organism evidence="3 4">
    <name type="scientific">Tetrabaena socialis</name>
    <dbReference type="NCBI Taxonomy" id="47790"/>
    <lineage>
        <taxon>Eukaryota</taxon>
        <taxon>Viridiplantae</taxon>
        <taxon>Chlorophyta</taxon>
        <taxon>core chlorophytes</taxon>
        <taxon>Chlorophyceae</taxon>
        <taxon>CS clade</taxon>
        <taxon>Chlamydomonadales</taxon>
        <taxon>Tetrabaenaceae</taxon>
        <taxon>Tetrabaena</taxon>
    </lineage>
</organism>
<dbReference type="AlphaFoldDB" id="A0A2J8A9N5"/>
<proteinExistence type="predicted"/>
<keyword evidence="4" id="KW-1185">Reference proteome</keyword>
<sequence>MGRLLLALSLVSAAVASAAVSETAWTPETYPNPMVDVTKCGRGVASWICDPDKILSSEAANVVEGLIKKIQAGSPPYVLAPCGNIGMRGFQVAVALARRMQESSDPAGYAERFARALHDSWGVGDAACDNGVVFFLSILDRQLFISSGAGTGKLLSFDVLGDIIADVRPALKDQRYDDAVERAVVDIGLALAGRPVEPEAGGSGSGWDDWVAFGLFASTAGGLAWWAARTDSRKRRRYQDRHATWESRHATRMGPYAADQPRSGPCQAHRAICQPRCTAALLEVSWNFQ</sequence>
<dbReference type="Pfam" id="PF17175">
    <property type="entry name" value="MOLO1"/>
    <property type="match status" value="1"/>
</dbReference>
<dbReference type="Gene3D" id="3.10.310.50">
    <property type="match status" value="1"/>
</dbReference>
<keyword evidence="1" id="KW-0472">Membrane</keyword>
<feature type="transmembrane region" description="Helical" evidence="1">
    <location>
        <begin position="210"/>
        <end position="228"/>
    </location>
</feature>
<dbReference type="InterPro" id="IPR033438">
    <property type="entry name" value="MOLO1"/>
</dbReference>
<dbReference type="EMBL" id="PGGS01000100">
    <property type="protein sequence ID" value="PNH09193.1"/>
    <property type="molecule type" value="Genomic_DNA"/>
</dbReference>
<dbReference type="OrthoDB" id="8062037at2759"/>
<keyword evidence="2" id="KW-0732">Signal</keyword>
<dbReference type="GO" id="GO:0005892">
    <property type="term" value="C:acetylcholine-gated channel complex"/>
    <property type="evidence" value="ECO:0007669"/>
    <property type="project" value="InterPro"/>
</dbReference>
<evidence type="ECO:0008006" key="5">
    <source>
        <dbReference type="Google" id="ProtNLM"/>
    </source>
</evidence>
<dbReference type="PANTHER" id="PTHR33748:SF5">
    <property type="entry name" value="GROUND-LIKE DOMAIN-CONTAINING PROTEIN"/>
    <property type="match status" value="1"/>
</dbReference>
<reference evidence="3 4" key="1">
    <citation type="journal article" date="2017" name="Mol. Biol. Evol.">
        <title>The 4-celled Tetrabaena socialis nuclear genome reveals the essential components for genetic control of cell number at the origin of multicellularity in the volvocine lineage.</title>
        <authorList>
            <person name="Featherston J."/>
            <person name="Arakaki Y."/>
            <person name="Hanschen E.R."/>
            <person name="Ferris P.J."/>
            <person name="Michod R.E."/>
            <person name="Olson B.J.S.C."/>
            <person name="Nozaki H."/>
            <person name="Durand P.M."/>
        </authorList>
    </citation>
    <scope>NUCLEOTIDE SEQUENCE [LARGE SCALE GENOMIC DNA]</scope>
    <source>
        <strain evidence="3 4">NIES-571</strain>
    </source>
</reference>
<feature type="signal peptide" evidence="2">
    <location>
        <begin position="1"/>
        <end position="18"/>
    </location>
</feature>
<evidence type="ECO:0000313" key="3">
    <source>
        <dbReference type="EMBL" id="PNH09193.1"/>
    </source>
</evidence>
<feature type="chain" id="PRO_5014428308" description="TPM domain-containing protein" evidence="2">
    <location>
        <begin position="19"/>
        <end position="289"/>
    </location>
</feature>
<gene>
    <name evidence="3" type="ORF">TSOC_004234</name>
</gene>
<accession>A0A2J8A9N5</accession>
<dbReference type="PANTHER" id="PTHR33748">
    <property type="entry name" value="PROTEIN CBG04600"/>
    <property type="match status" value="1"/>
</dbReference>
<evidence type="ECO:0000313" key="4">
    <source>
        <dbReference type="Proteomes" id="UP000236333"/>
    </source>
</evidence>
<evidence type="ECO:0000256" key="2">
    <source>
        <dbReference type="SAM" id="SignalP"/>
    </source>
</evidence>
<dbReference type="Proteomes" id="UP000236333">
    <property type="component" value="Unassembled WGS sequence"/>
</dbReference>
<comment type="caution">
    <text evidence="3">The sequence shown here is derived from an EMBL/GenBank/DDBJ whole genome shotgun (WGS) entry which is preliminary data.</text>
</comment>
<keyword evidence="1" id="KW-0812">Transmembrane</keyword>
<keyword evidence="1" id="KW-1133">Transmembrane helix</keyword>
<protein>
    <recommendedName>
        <fullName evidence="5">TPM domain-containing protein</fullName>
    </recommendedName>
</protein>
<name>A0A2J8A9N5_9CHLO</name>